<dbReference type="AlphaFoldDB" id="A0A940Y4B4"/>
<gene>
    <name evidence="1" type="ORF">J8N05_19495</name>
</gene>
<protein>
    <submittedName>
        <fullName evidence="1">Uncharacterized protein</fullName>
    </submittedName>
</protein>
<accession>A0A940Y4B4</accession>
<organism evidence="1 2">
    <name type="scientific">Streptomyces liliiviolaceus</name>
    <dbReference type="NCBI Taxonomy" id="2823109"/>
    <lineage>
        <taxon>Bacteria</taxon>
        <taxon>Bacillati</taxon>
        <taxon>Actinomycetota</taxon>
        <taxon>Actinomycetes</taxon>
        <taxon>Kitasatosporales</taxon>
        <taxon>Streptomycetaceae</taxon>
        <taxon>Streptomyces</taxon>
    </lineage>
</organism>
<dbReference type="EMBL" id="JAGPYQ010000001">
    <property type="protein sequence ID" value="MBQ0850374.1"/>
    <property type="molecule type" value="Genomic_DNA"/>
</dbReference>
<dbReference type="Proteomes" id="UP000677413">
    <property type="component" value="Unassembled WGS sequence"/>
</dbReference>
<reference evidence="1 2" key="1">
    <citation type="submission" date="2021-04" db="EMBL/GenBank/DDBJ databases">
        <authorList>
            <person name="Tang X."/>
            <person name="Zhou X."/>
            <person name="Chen X."/>
            <person name="Cernava T."/>
            <person name="Zhang C."/>
        </authorList>
    </citation>
    <scope>NUCLEOTIDE SEQUENCE [LARGE SCALE GENOMIC DNA]</scope>
    <source>
        <strain evidence="1 2">BH-SS-21</strain>
    </source>
</reference>
<name>A0A940Y4B4_9ACTN</name>
<evidence type="ECO:0000313" key="2">
    <source>
        <dbReference type="Proteomes" id="UP000677413"/>
    </source>
</evidence>
<comment type="caution">
    <text evidence="1">The sequence shown here is derived from an EMBL/GenBank/DDBJ whole genome shotgun (WGS) entry which is preliminary data.</text>
</comment>
<dbReference type="InterPro" id="IPR046193">
    <property type="entry name" value="DUF6221"/>
</dbReference>
<dbReference type="RefSeq" id="WP_210884503.1">
    <property type="nucleotide sequence ID" value="NZ_JAGPYQ010000001.1"/>
</dbReference>
<evidence type="ECO:0000313" key="1">
    <source>
        <dbReference type="EMBL" id="MBQ0850374.1"/>
    </source>
</evidence>
<dbReference type="Pfam" id="PF19730">
    <property type="entry name" value="DUF6221"/>
    <property type="match status" value="1"/>
</dbReference>
<sequence length="108" mass="12628">MPVVASLMLFLQDRWDEEQRDTALFHELDCPDPPRAGRVSCCGCPCPAQICDRLADHRRIVRDCEQRIRREQSSGAHWSVDSIRAFQIMKAFALPYELHPGWRDTWYP</sequence>
<keyword evidence="2" id="KW-1185">Reference proteome</keyword>
<proteinExistence type="predicted"/>